<protein>
    <submittedName>
        <fullName evidence="7">Inorganic phosphate transporter</fullName>
    </submittedName>
</protein>
<keyword evidence="3 5" id="KW-1133">Transmembrane helix</keyword>
<dbReference type="Pfam" id="PF00083">
    <property type="entry name" value="Sugar_tr"/>
    <property type="match status" value="1"/>
</dbReference>
<reference evidence="7" key="1">
    <citation type="submission" date="2023-06" db="EMBL/GenBank/DDBJ databases">
        <title>Survivors Of The Sea: Transcriptome response of Skeletonema marinoi to long-term dormancy.</title>
        <authorList>
            <person name="Pinder M.I.M."/>
            <person name="Kourtchenko O."/>
            <person name="Robertson E.K."/>
            <person name="Larsson T."/>
            <person name="Maumus F."/>
            <person name="Osuna-Cruz C.M."/>
            <person name="Vancaester E."/>
            <person name="Stenow R."/>
            <person name="Vandepoele K."/>
            <person name="Ploug H."/>
            <person name="Bruchert V."/>
            <person name="Godhe A."/>
            <person name="Topel M."/>
        </authorList>
    </citation>
    <scope>NUCLEOTIDE SEQUENCE</scope>
    <source>
        <strain evidence="7">R05AC</strain>
    </source>
</reference>
<keyword evidence="8" id="KW-1185">Reference proteome</keyword>
<feature type="transmembrane region" description="Helical" evidence="5">
    <location>
        <begin position="118"/>
        <end position="137"/>
    </location>
</feature>
<feature type="transmembrane region" description="Helical" evidence="5">
    <location>
        <begin position="242"/>
        <end position="264"/>
    </location>
</feature>
<keyword evidence="2 5" id="KW-0812">Transmembrane</keyword>
<dbReference type="AlphaFoldDB" id="A0AAD8YCT7"/>
<dbReference type="PANTHER" id="PTHR23508:SF10">
    <property type="entry name" value="CARBOXYLIC ACID TRANSPORTER PROTEIN HOMOLOG"/>
    <property type="match status" value="1"/>
</dbReference>
<evidence type="ECO:0000256" key="3">
    <source>
        <dbReference type="ARBA" id="ARBA00022989"/>
    </source>
</evidence>
<dbReference type="GO" id="GO:0005886">
    <property type="term" value="C:plasma membrane"/>
    <property type="evidence" value="ECO:0007669"/>
    <property type="project" value="TreeGrafter"/>
</dbReference>
<organism evidence="7 8">
    <name type="scientific">Skeletonema marinoi</name>
    <dbReference type="NCBI Taxonomy" id="267567"/>
    <lineage>
        <taxon>Eukaryota</taxon>
        <taxon>Sar</taxon>
        <taxon>Stramenopiles</taxon>
        <taxon>Ochrophyta</taxon>
        <taxon>Bacillariophyta</taxon>
        <taxon>Coscinodiscophyceae</taxon>
        <taxon>Thalassiosirophycidae</taxon>
        <taxon>Thalassiosirales</taxon>
        <taxon>Skeletonemataceae</taxon>
        <taxon>Skeletonema</taxon>
        <taxon>Skeletonema marinoi-dohrnii complex</taxon>
    </lineage>
</organism>
<gene>
    <name evidence="7" type="ORF">QTG54_005678</name>
</gene>
<dbReference type="PROSITE" id="PS50850">
    <property type="entry name" value="MFS"/>
    <property type="match status" value="1"/>
</dbReference>
<dbReference type="Proteomes" id="UP001224775">
    <property type="component" value="Unassembled WGS sequence"/>
</dbReference>
<evidence type="ECO:0000256" key="2">
    <source>
        <dbReference type="ARBA" id="ARBA00022692"/>
    </source>
</evidence>
<dbReference type="InterPro" id="IPR020846">
    <property type="entry name" value="MFS_dom"/>
</dbReference>
<sequence length="285" mass="30678">MQQQKPKYHDYYGAMSKQHLPEDDEAIGIVIGAEYSSPIKFSPELSLAPTVDSSSTCDTSSSDLSLTKRNSTTADARLAMASNFSAAYNTFNISLALALMRSSHPPHTSSDITSCSSAVIGGMIVGQLVGGLLGDWLGRHMAMAVVMCVQVVSALMSAFSGTLLLLNDVSIYTELACWRFFLGFGCGGVYPLSATITAESSSEKGNRPKLLAKMFSMQGVAYLAVPLITYVLVLMFGDGSDVAWRLLLGMGSLPGLVLIITRLYRRRNSLQSSNDETSTQQKQNK</sequence>
<comment type="subcellular location">
    <subcellularLocation>
        <location evidence="1">Membrane</location>
        <topology evidence="1">Multi-pass membrane protein</topology>
    </subcellularLocation>
</comment>
<dbReference type="GO" id="GO:0046943">
    <property type="term" value="F:carboxylic acid transmembrane transporter activity"/>
    <property type="evidence" value="ECO:0007669"/>
    <property type="project" value="TreeGrafter"/>
</dbReference>
<evidence type="ECO:0000256" key="4">
    <source>
        <dbReference type="ARBA" id="ARBA00023136"/>
    </source>
</evidence>
<evidence type="ECO:0000313" key="8">
    <source>
        <dbReference type="Proteomes" id="UP001224775"/>
    </source>
</evidence>
<proteinExistence type="predicted"/>
<evidence type="ECO:0000313" key="7">
    <source>
        <dbReference type="EMBL" id="KAK1744081.1"/>
    </source>
</evidence>
<dbReference type="InterPro" id="IPR005828">
    <property type="entry name" value="MFS_sugar_transport-like"/>
</dbReference>
<feature type="transmembrane region" description="Helical" evidence="5">
    <location>
        <begin position="178"/>
        <end position="198"/>
    </location>
</feature>
<accession>A0AAD8YCT7</accession>
<evidence type="ECO:0000259" key="6">
    <source>
        <dbReference type="PROSITE" id="PS50850"/>
    </source>
</evidence>
<dbReference type="PANTHER" id="PTHR23508">
    <property type="entry name" value="CARBOXYLIC ACID TRANSPORTER PROTEIN HOMOLOG"/>
    <property type="match status" value="1"/>
</dbReference>
<evidence type="ECO:0000256" key="1">
    <source>
        <dbReference type="ARBA" id="ARBA00004141"/>
    </source>
</evidence>
<feature type="transmembrane region" description="Helical" evidence="5">
    <location>
        <begin position="144"/>
        <end position="166"/>
    </location>
</feature>
<keyword evidence="4 5" id="KW-0472">Membrane</keyword>
<comment type="caution">
    <text evidence="7">The sequence shown here is derived from an EMBL/GenBank/DDBJ whole genome shotgun (WGS) entry which is preliminary data.</text>
</comment>
<feature type="domain" description="Major facilitator superfamily (MFS) profile" evidence="6">
    <location>
        <begin position="75"/>
        <end position="285"/>
    </location>
</feature>
<dbReference type="Gene3D" id="1.20.1250.20">
    <property type="entry name" value="MFS general substrate transporter like domains"/>
    <property type="match status" value="1"/>
</dbReference>
<dbReference type="SUPFAM" id="SSF103473">
    <property type="entry name" value="MFS general substrate transporter"/>
    <property type="match status" value="1"/>
</dbReference>
<dbReference type="InterPro" id="IPR036259">
    <property type="entry name" value="MFS_trans_sf"/>
</dbReference>
<dbReference type="EMBL" id="JATAAI010000008">
    <property type="protein sequence ID" value="KAK1744081.1"/>
    <property type="molecule type" value="Genomic_DNA"/>
</dbReference>
<feature type="transmembrane region" description="Helical" evidence="5">
    <location>
        <begin position="219"/>
        <end position="236"/>
    </location>
</feature>
<name>A0AAD8YCT7_9STRA</name>
<feature type="transmembrane region" description="Helical" evidence="5">
    <location>
        <begin position="78"/>
        <end position="98"/>
    </location>
</feature>
<evidence type="ECO:0000256" key="5">
    <source>
        <dbReference type="SAM" id="Phobius"/>
    </source>
</evidence>